<dbReference type="PANTHER" id="PTHR12192">
    <property type="entry name" value="CATION TRANSPORT PROTEIN CHAC-RELATED"/>
    <property type="match status" value="1"/>
</dbReference>
<dbReference type="PANTHER" id="PTHR12192:SF2">
    <property type="entry name" value="GLUTATHIONE-SPECIFIC GAMMA-GLUTAMYLCYCLOTRANSFERASE 2"/>
    <property type="match status" value="1"/>
</dbReference>
<dbReference type="EMBL" id="CP122537">
    <property type="protein sequence ID" value="WGH79959.1"/>
    <property type="molecule type" value="Genomic_DNA"/>
</dbReference>
<evidence type="ECO:0000313" key="3">
    <source>
        <dbReference type="EMBL" id="WGH79959.1"/>
    </source>
</evidence>
<organism evidence="3 4">
    <name type="scientific">Jannaschia ovalis</name>
    <dbReference type="NCBI Taxonomy" id="3038773"/>
    <lineage>
        <taxon>Bacteria</taxon>
        <taxon>Pseudomonadati</taxon>
        <taxon>Pseudomonadota</taxon>
        <taxon>Alphaproteobacteria</taxon>
        <taxon>Rhodobacterales</taxon>
        <taxon>Roseobacteraceae</taxon>
        <taxon>Jannaschia</taxon>
    </lineage>
</organism>
<keyword evidence="4" id="KW-1185">Reference proteome</keyword>
<dbReference type="EC" id="4.3.2.7" evidence="1"/>
<dbReference type="InterPro" id="IPR013024">
    <property type="entry name" value="GGCT-like"/>
</dbReference>
<dbReference type="Gene3D" id="3.10.490.10">
    <property type="entry name" value="Gamma-glutamyl cyclotransferase-like"/>
    <property type="match status" value="1"/>
</dbReference>
<evidence type="ECO:0000256" key="2">
    <source>
        <dbReference type="ARBA" id="ARBA00023239"/>
    </source>
</evidence>
<dbReference type="Proteomes" id="UP001243420">
    <property type="component" value="Chromosome"/>
</dbReference>
<evidence type="ECO:0000313" key="4">
    <source>
        <dbReference type="Proteomes" id="UP001243420"/>
    </source>
</evidence>
<dbReference type="RefSeq" id="WP_279966963.1">
    <property type="nucleotide sequence ID" value="NZ_CP122537.1"/>
</dbReference>
<keyword evidence="2" id="KW-0456">Lyase</keyword>
<reference evidence="3 4" key="1">
    <citation type="submission" date="2023-04" db="EMBL/GenBank/DDBJ databases">
        <title>Jannaschia ovalis sp. nov., a marine bacterium isolated from sea tidal flat.</title>
        <authorList>
            <person name="Kwon D.Y."/>
            <person name="Kim J.-J."/>
        </authorList>
    </citation>
    <scope>NUCLEOTIDE SEQUENCE [LARGE SCALE GENOMIC DNA]</scope>
    <source>
        <strain evidence="3 4">GRR-S6-38</strain>
    </source>
</reference>
<proteinExistence type="predicted"/>
<protein>
    <recommendedName>
        <fullName evidence="1">glutathione-specific gamma-glutamylcyclotransferase</fullName>
        <ecNumber evidence="1">4.3.2.7</ecNumber>
    </recommendedName>
</protein>
<dbReference type="SUPFAM" id="SSF110857">
    <property type="entry name" value="Gamma-glutamyl cyclotransferase-like"/>
    <property type="match status" value="1"/>
</dbReference>
<dbReference type="CDD" id="cd06661">
    <property type="entry name" value="GGCT_like"/>
    <property type="match status" value="1"/>
</dbReference>
<name>A0ABY8LF82_9RHOB</name>
<sequence>MTTSPDLWVFGYGSLVWNPGIAVAETRMARLRDYRRRFCMWSIHHRGSEEEPGLVLALEPHAGGLCEGLAIRAADPEAALAELRERELVSAAYHERRVTLDSDRGPIDALAYVIDPAHGQYARDLTLDDQAHVIAHAIGGRGPNHEYLSKTAQGLHALGIGDPDLDWLEARVAELRAPRRGA</sequence>
<dbReference type="Pfam" id="PF04752">
    <property type="entry name" value="ChaC"/>
    <property type="match status" value="1"/>
</dbReference>
<dbReference type="InterPro" id="IPR036568">
    <property type="entry name" value="GGCT-like_sf"/>
</dbReference>
<gene>
    <name evidence="3" type="ORF">P8627_06795</name>
</gene>
<evidence type="ECO:0000256" key="1">
    <source>
        <dbReference type="ARBA" id="ARBA00012344"/>
    </source>
</evidence>
<accession>A0ABY8LF82</accession>
<dbReference type="InterPro" id="IPR006840">
    <property type="entry name" value="ChaC"/>
</dbReference>